<gene>
    <name evidence="18" type="ORF">POPTR_018G036850v4</name>
</gene>
<dbReference type="EC" id="3.1.13.4" evidence="7"/>
<dbReference type="InterPro" id="IPR012337">
    <property type="entry name" value="RNaseH-like_sf"/>
</dbReference>
<proteinExistence type="inferred from homology"/>
<dbReference type="GO" id="GO:0000932">
    <property type="term" value="C:P-body"/>
    <property type="evidence" value="ECO:0000318"/>
    <property type="project" value="GO_Central"/>
</dbReference>
<dbReference type="GO" id="GO:0000288">
    <property type="term" value="P:nuclear-transcribed mRNA catabolic process, deadenylation-dependent decay"/>
    <property type="evidence" value="ECO:0000318"/>
    <property type="project" value="GO_Central"/>
</dbReference>
<dbReference type="PANTHER" id="PTHR10797">
    <property type="entry name" value="CCR4-NOT TRANSCRIPTION COMPLEX SUBUNIT"/>
    <property type="match status" value="1"/>
</dbReference>
<dbReference type="InterPro" id="IPR036397">
    <property type="entry name" value="RNaseH_sf"/>
</dbReference>
<evidence type="ECO:0000256" key="1">
    <source>
        <dbReference type="ARBA" id="ARBA00001663"/>
    </source>
</evidence>
<evidence type="ECO:0000256" key="8">
    <source>
        <dbReference type="ARBA" id="ARBA00022490"/>
    </source>
</evidence>
<dbReference type="GO" id="GO:0004535">
    <property type="term" value="F:poly(A)-specific ribonuclease activity"/>
    <property type="evidence" value="ECO:0000318"/>
    <property type="project" value="GO_Central"/>
</dbReference>
<dbReference type="STRING" id="3694.A0A2K1WVE3"/>
<evidence type="ECO:0000256" key="7">
    <source>
        <dbReference type="ARBA" id="ARBA00012161"/>
    </source>
</evidence>
<keyword evidence="12" id="KW-0269">Exonuclease</keyword>
<dbReference type="Gene3D" id="3.30.420.10">
    <property type="entry name" value="Ribonuclease H-like superfamily/Ribonuclease H"/>
    <property type="match status" value="1"/>
</dbReference>
<dbReference type="Proteomes" id="UP000006729">
    <property type="component" value="Chromosome 18"/>
</dbReference>
<evidence type="ECO:0000256" key="14">
    <source>
        <dbReference type="ARBA" id="ARBA00023015"/>
    </source>
</evidence>
<evidence type="ECO:0000256" key="3">
    <source>
        <dbReference type="ARBA" id="ARBA00004123"/>
    </source>
</evidence>
<evidence type="ECO:0000256" key="11">
    <source>
        <dbReference type="ARBA" id="ARBA00022801"/>
    </source>
</evidence>
<dbReference type="InterPro" id="IPR006941">
    <property type="entry name" value="RNase_CAF1"/>
</dbReference>
<accession>A0A2K1WVE3</accession>
<dbReference type="FunCoup" id="A0A2K1WVE3">
    <property type="interactions" value="111"/>
</dbReference>
<evidence type="ECO:0000256" key="2">
    <source>
        <dbReference type="ARBA" id="ARBA00001968"/>
    </source>
</evidence>
<evidence type="ECO:0000256" key="17">
    <source>
        <dbReference type="ARBA" id="ARBA00025148"/>
    </source>
</evidence>
<keyword evidence="10" id="KW-0479">Metal-binding</keyword>
<keyword evidence="8" id="KW-0963">Cytoplasm</keyword>
<keyword evidence="16" id="KW-0539">Nucleus</keyword>
<keyword evidence="9" id="KW-0540">Nuclease</keyword>
<evidence type="ECO:0000256" key="15">
    <source>
        <dbReference type="ARBA" id="ARBA00023163"/>
    </source>
</evidence>
<evidence type="ECO:0000256" key="13">
    <source>
        <dbReference type="ARBA" id="ARBA00022884"/>
    </source>
</evidence>
<comment type="caution">
    <text evidence="18">The sequence shown here is derived from an EMBL/GenBank/DDBJ whole genome shotgun (WGS) entry which is preliminary data.</text>
</comment>
<evidence type="ECO:0000256" key="12">
    <source>
        <dbReference type="ARBA" id="ARBA00022839"/>
    </source>
</evidence>
<comment type="subunit">
    <text evidence="6">Component of the CCR4-NOT complex, at least composed of CRR4 and CAF1 proteins.</text>
</comment>
<organism evidence="18 19">
    <name type="scientific">Populus trichocarpa</name>
    <name type="common">Western balsam poplar</name>
    <name type="synonym">Populus balsamifera subsp. trichocarpa</name>
    <dbReference type="NCBI Taxonomy" id="3694"/>
    <lineage>
        <taxon>Eukaryota</taxon>
        <taxon>Viridiplantae</taxon>
        <taxon>Streptophyta</taxon>
        <taxon>Embryophyta</taxon>
        <taxon>Tracheophyta</taxon>
        <taxon>Spermatophyta</taxon>
        <taxon>Magnoliopsida</taxon>
        <taxon>eudicotyledons</taxon>
        <taxon>Gunneridae</taxon>
        <taxon>Pentapetalae</taxon>
        <taxon>rosids</taxon>
        <taxon>fabids</taxon>
        <taxon>Malpighiales</taxon>
        <taxon>Salicaceae</taxon>
        <taxon>Saliceae</taxon>
        <taxon>Populus</taxon>
    </lineage>
</organism>
<comment type="subcellular location">
    <subcellularLocation>
        <location evidence="4">Cytoplasm</location>
    </subcellularLocation>
    <subcellularLocation>
        <location evidence="3">Nucleus</location>
    </subcellularLocation>
</comment>
<evidence type="ECO:0000256" key="10">
    <source>
        <dbReference type="ARBA" id="ARBA00022723"/>
    </source>
</evidence>
<evidence type="ECO:0000256" key="16">
    <source>
        <dbReference type="ARBA" id="ARBA00023242"/>
    </source>
</evidence>
<protein>
    <recommendedName>
        <fullName evidence="7">poly(A)-specific ribonuclease</fullName>
        <ecNumber evidence="7">3.1.13.4</ecNumber>
    </recommendedName>
</protein>
<keyword evidence="15" id="KW-0804">Transcription</keyword>
<dbReference type="GO" id="GO:0046872">
    <property type="term" value="F:metal ion binding"/>
    <property type="evidence" value="ECO:0007669"/>
    <property type="project" value="UniProtKB-KW"/>
</dbReference>
<evidence type="ECO:0000256" key="6">
    <source>
        <dbReference type="ARBA" id="ARBA00011757"/>
    </source>
</evidence>
<keyword evidence="14" id="KW-0805">Transcription regulation</keyword>
<dbReference type="InParanoid" id="A0A2K1WVE3"/>
<dbReference type="GO" id="GO:0030015">
    <property type="term" value="C:CCR4-NOT core complex"/>
    <property type="evidence" value="ECO:0000318"/>
    <property type="project" value="GO_Central"/>
</dbReference>
<keyword evidence="19" id="KW-1185">Reference proteome</keyword>
<dbReference type="GO" id="GO:0005634">
    <property type="term" value="C:nucleus"/>
    <property type="evidence" value="ECO:0007669"/>
    <property type="project" value="UniProtKB-SubCell"/>
</dbReference>
<dbReference type="EMBL" id="CM009307">
    <property type="protein sequence ID" value="PNS92495.2"/>
    <property type="molecule type" value="Genomic_DNA"/>
</dbReference>
<keyword evidence="13" id="KW-0694">RNA-binding</keyword>
<dbReference type="GO" id="GO:0003723">
    <property type="term" value="F:RNA binding"/>
    <property type="evidence" value="ECO:0007669"/>
    <property type="project" value="UniProtKB-KW"/>
</dbReference>
<evidence type="ECO:0000256" key="9">
    <source>
        <dbReference type="ARBA" id="ARBA00022722"/>
    </source>
</evidence>
<comment type="function">
    <text evidence="17">Ubiquitous transcription factor required for a diverse set of processes. It is a component of the CCR4 complex involved in the control of gene expression.</text>
</comment>
<dbReference type="SUPFAM" id="SSF53098">
    <property type="entry name" value="Ribonuclease H-like"/>
    <property type="match status" value="1"/>
</dbReference>
<reference evidence="18 19" key="1">
    <citation type="journal article" date="2006" name="Science">
        <title>The genome of black cottonwood, Populus trichocarpa (Torr. &amp; Gray).</title>
        <authorList>
            <person name="Tuskan G.A."/>
            <person name="Difazio S."/>
            <person name="Jansson S."/>
            <person name="Bohlmann J."/>
            <person name="Grigoriev I."/>
            <person name="Hellsten U."/>
            <person name="Putnam N."/>
            <person name="Ralph S."/>
            <person name="Rombauts S."/>
            <person name="Salamov A."/>
            <person name="Schein J."/>
            <person name="Sterck L."/>
            <person name="Aerts A."/>
            <person name="Bhalerao R.R."/>
            <person name="Bhalerao R.P."/>
            <person name="Blaudez D."/>
            <person name="Boerjan W."/>
            <person name="Brun A."/>
            <person name="Brunner A."/>
            <person name="Busov V."/>
            <person name="Campbell M."/>
            <person name="Carlson J."/>
            <person name="Chalot M."/>
            <person name="Chapman J."/>
            <person name="Chen G.L."/>
            <person name="Cooper D."/>
            <person name="Coutinho P.M."/>
            <person name="Couturier J."/>
            <person name="Covert S."/>
            <person name="Cronk Q."/>
            <person name="Cunningham R."/>
            <person name="Davis J."/>
            <person name="Degroeve S."/>
            <person name="Dejardin A."/>
            <person name="Depamphilis C."/>
            <person name="Detter J."/>
            <person name="Dirks B."/>
            <person name="Dubchak I."/>
            <person name="Duplessis S."/>
            <person name="Ehlting J."/>
            <person name="Ellis B."/>
            <person name="Gendler K."/>
            <person name="Goodstein D."/>
            <person name="Gribskov M."/>
            <person name="Grimwood J."/>
            <person name="Groover A."/>
            <person name="Gunter L."/>
            <person name="Hamberger B."/>
            <person name="Heinze B."/>
            <person name="Helariutta Y."/>
            <person name="Henrissat B."/>
            <person name="Holligan D."/>
            <person name="Holt R."/>
            <person name="Huang W."/>
            <person name="Islam-Faridi N."/>
            <person name="Jones S."/>
            <person name="Jones-Rhoades M."/>
            <person name="Jorgensen R."/>
            <person name="Joshi C."/>
            <person name="Kangasjarvi J."/>
            <person name="Karlsson J."/>
            <person name="Kelleher C."/>
            <person name="Kirkpatrick R."/>
            <person name="Kirst M."/>
            <person name="Kohler A."/>
            <person name="Kalluri U."/>
            <person name="Larimer F."/>
            <person name="Leebens-Mack J."/>
            <person name="Leple J.C."/>
            <person name="Locascio P."/>
            <person name="Lou Y."/>
            <person name="Lucas S."/>
            <person name="Martin F."/>
            <person name="Montanini B."/>
            <person name="Napoli C."/>
            <person name="Nelson D.R."/>
            <person name="Nelson C."/>
            <person name="Nieminen K."/>
            <person name="Nilsson O."/>
            <person name="Pereda V."/>
            <person name="Peter G."/>
            <person name="Philippe R."/>
            <person name="Pilate G."/>
            <person name="Poliakov A."/>
            <person name="Razumovskaya J."/>
            <person name="Richardson P."/>
            <person name="Rinaldi C."/>
            <person name="Ritland K."/>
            <person name="Rouze P."/>
            <person name="Ryaboy D."/>
            <person name="Schmutz J."/>
            <person name="Schrader J."/>
            <person name="Segerman B."/>
            <person name="Shin H."/>
            <person name="Siddiqui A."/>
            <person name="Sterky F."/>
            <person name="Terry A."/>
            <person name="Tsai C.J."/>
            <person name="Uberbacher E."/>
            <person name="Unneberg P."/>
            <person name="Vahala J."/>
            <person name="Wall K."/>
            <person name="Wessler S."/>
            <person name="Yang G."/>
            <person name="Yin T."/>
            <person name="Douglas C."/>
            <person name="Marra M."/>
            <person name="Sandberg G."/>
            <person name="Van de Peer Y."/>
            <person name="Rokhsar D."/>
        </authorList>
    </citation>
    <scope>NUCLEOTIDE SEQUENCE [LARGE SCALE GENOMIC DNA]</scope>
    <source>
        <strain evidence="19">cv. Nisqually</strain>
    </source>
</reference>
<dbReference type="InterPro" id="IPR039637">
    <property type="entry name" value="CNOT7/CNOT8/Pop2"/>
</dbReference>
<comment type="cofactor">
    <cofactor evidence="2">
        <name>a divalent metal cation</name>
        <dbReference type="ChEBI" id="CHEBI:60240"/>
    </cofactor>
</comment>
<sequence>MVLLLLFLMGSQQLFSSTTCMLLLVLASFHFPFTISLCCLVSFHSNVIKIPTHEIDKDISPLSQRKCHNHPIRVGVLVYEFSTKIIKQNLFSC</sequence>
<evidence type="ECO:0000313" key="18">
    <source>
        <dbReference type="EMBL" id="PNS92495.2"/>
    </source>
</evidence>
<comment type="similarity">
    <text evidence="5">Belongs to the CAF1 family.</text>
</comment>
<dbReference type="Pfam" id="PF04857">
    <property type="entry name" value="CAF1"/>
    <property type="match status" value="1"/>
</dbReference>
<evidence type="ECO:0000256" key="5">
    <source>
        <dbReference type="ARBA" id="ARBA00008372"/>
    </source>
</evidence>
<dbReference type="AlphaFoldDB" id="A0A2K1WVE3"/>
<name>A0A2K1WVE3_POPTR</name>
<evidence type="ECO:0000256" key="4">
    <source>
        <dbReference type="ARBA" id="ARBA00004496"/>
    </source>
</evidence>
<keyword evidence="11" id="KW-0378">Hydrolase</keyword>
<evidence type="ECO:0000313" key="19">
    <source>
        <dbReference type="Proteomes" id="UP000006729"/>
    </source>
</evidence>
<comment type="catalytic activity">
    <reaction evidence="1">
        <text>Exonucleolytic cleavage of poly(A) to 5'-AMP.</text>
        <dbReference type="EC" id="3.1.13.4"/>
    </reaction>
</comment>